<comment type="similarity">
    <text evidence="2 9">Belongs to the G-protein coupled receptor 1 family.</text>
</comment>
<protein>
    <submittedName>
        <fullName evidence="12">CapaR_3 protein</fullName>
    </submittedName>
</protein>
<feature type="transmembrane region" description="Helical" evidence="10">
    <location>
        <begin position="129"/>
        <end position="150"/>
    </location>
</feature>
<dbReference type="PROSITE" id="PS00237">
    <property type="entry name" value="G_PROTEIN_RECEP_F1_1"/>
    <property type="match status" value="1"/>
</dbReference>
<dbReference type="InterPro" id="IPR000276">
    <property type="entry name" value="GPCR_Rhodpsn"/>
</dbReference>
<feature type="transmembrane region" description="Helical" evidence="10">
    <location>
        <begin position="226"/>
        <end position="247"/>
    </location>
</feature>
<feature type="transmembrane region" description="Helical" evidence="10">
    <location>
        <begin position="90"/>
        <end position="109"/>
    </location>
</feature>
<dbReference type="PANTHER" id="PTHR24243">
    <property type="entry name" value="G-PROTEIN COUPLED RECEPTOR"/>
    <property type="match status" value="1"/>
</dbReference>
<organism evidence="12">
    <name type="scientific">Fopius arisanus</name>
    <dbReference type="NCBI Taxonomy" id="64838"/>
    <lineage>
        <taxon>Eukaryota</taxon>
        <taxon>Metazoa</taxon>
        <taxon>Ecdysozoa</taxon>
        <taxon>Arthropoda</taxon>
        <taxon>Hexapoda</taxon>
        <taxon>Insecta</taxon>
        <taxon>Pterygota</taxon>
        <taxon>Neoptera</taxon>
        <taxon>Endopterygota</taxon>
        <taxon>Hymenoptera</taxon>
        <taxon>Apocrita</taxon>
        <taxon>Ichneumonoidea</taxon>
        <taxon>Braconidae</taxon>
        <taxon>Opiinae</taxon>
        <taxon>Fopius</taxon>
    </lineage>
</organism>
<evidence type="ECO:0000256" key="6">
    <source>
        <dbReference type="ARBA" id="ARBA00023136"/>
    </source>
</evidence>
<evidence type="ECO:0000256" key="5">
    <source>
        <dbReference type="ARBA" id="ARBA00023040"/>
    </source>
</evidence>
<feature type="transmembrane region" description="Helical" evidence="10">
    <location>
        <begin position="52"/>
        <end position="78"/>
    </location>
</feature>
<feature type="transmembrane region" description="Helical" evidence="10">
    <location>
        <begin position="318"/>
        <end position="338"/>
    </location>
</feature>
<evidence type="ECO:0000256" key="2">
    <source>
        <dbReference type="ARBA" id="ARBA00010663"/>
    </source>
</evidence>
<dbReference type="PRINTS" id="PR01157">
    <property type="entry name" value="P2YPURNOCPTR"/>
</dbReference>
<evidence type="ECO:0000256" key="1">
    <source>
        <dbReference type="ARBA" id="ARBA00004141"/>
    </source>
</evidence>
<comment type="subcellular location">
    <subcellularLocation>
        <location evidence="1">Membrane</location>
        <topology evidence="1">Multi-pass membrane protein</topology>
    </subcellularLocation>
</comment>
<dbReference type="Pfam" id="PF00001">
    <property type="entry name" value="7tm_1"/>
    <property type="match status" value="1"/>
</dbReference>
<reference evidence="12" key="1">
    <citation type="submission" date="2015-01" db="EMBL/GenBank/DDBJ databases">
        <title>Transcriptome Assembly of Fopius arisanus.</title>
        <authorList>
            <person name="Geib S."/>
        </authorList>
    </citation>
    <scope>NUCLEOTIDE SEQUENCE</scope>
</reference>
<feature type="transmembrane region" description="Helical" evidence="10">
    <location>
        <begin position="278"/>
        <end position="298"/>
    </location>
</feature>
<evidence type="ECO:0000259" key="11">
    <source>
        <dbReference type="PROSITE" id="PS50262"/>
    </source>
</evidence>
<dbReference type="GO" id="GO:0008188">
    <property type="term" value="F:neuropeptide receptor activity"/>
    <property type="evidence" value="ECO:0007669"/>
    <property type="project" value="TreeGrafter"/>
</dbReference>
<dbReference type="CDD" id="cd15134">
    <property type="entry name" value="7tmA_capaR"/>
    <property type="match status" value="1"/>
</dbReference>
<keyword evidence="8 9" id="KW-0807">Transducer</keyword>
<dbReference type="PRINTS" id="PR00237">
    <property type="entry name" value="GPCRRHODOPSN"/>
</dbReference>
<evidence type="ECO:0000256" key="10">
    <source>
        <dbReference type="SAM" id="Phobius"/>
    </source>
</evidence>
<evidence type="ECO:0000256" key="4">
    <source>
        <dbReference type="ARBA" id="ARBA00022989"/>
    </source>
</evidence>
<feature type="domain" description="G-protein coupled receptors family 1 profile" evidence="11">
    <location>
        <begin position="70"/>
        <end position="338"/>
    </location>
</feature>
<dbReference type="PROSITE" id="PS50262">
    <property type="entry name" value="G_PROTEIN_RECEP_F1_2"/>
    <property type="match status" value="1"/>
</dbReference>
<evidence type="ECO:0000256" key="7">
    <source>
        <dbReference type="ARBA" id="ARBA00023170"/>
    </source>
</evidence>
<keyword evidence="4 10" id="KW-1133">Transmembrane helix</keyword>
<feature type="transmembrane region" description="Helical" evidence="10">
    <location>
        <begin position="171"/>
        <end position="192"/>
    </location>
</feature>
<sequence>MHEMDSFDMNNVTAKIIDPPRTLVMNLSHIFNWSEEEYLQLQLGPKHLPPQLVIPITIVYVFIFVMGIFGNVVTCWVILRNPIMQTATNYYLFSLAVSDVMLLVLGLPFELQVFWQQYPWELGWGLCKIRAYVSETSSYVSVLTIVAFSMERYLAICHPLHLYAMSGLKRPLRFIFAAWLLAMVAALPFAVYTTVNYVEYPPGSGRNSEESAFCAMLLHNMPGFPLYELSCLIFFLVPLILIMVLYIRMGLRIQNTTLGSSIEGTVHGETRQAHSRKIIIRMLSAVVVTFFICWAPFHAQRLLYVYDRTRSFGDVNEWLYFLGGCLYYISTAINPILYNVMSVKYRSAFVETLCCTPTGNHFNMEDQSSMKETTIYRCGSCRSSQIARARSRSIKYHSETSRDLVHMKVPDNENDYSGGKRRTVNSSLINKHDIVPVGARKLSMVVQSSNGKAKCRATEMNSLPNEAHI</sequence>
<dbReference type="SUPFAM" id="SSF81321">
    <property type="entry name" value="Family A G protein-coupled receptor-like"/>
    <property type="match status" value="1"/>
</dbReference>
<evidence type="ECO:0000256" key="8">
    <source>
        <dbReference type="ARBA" id="ARBA00023224"/>
    </source>
</evidence>
<dbReference type="PANTHER" id="PTHR24243:SF107">
    <property type="entry name" value="NEUROPEPTIDES CAPA RECEPTOR"/>
    <property type="match status" value="1"/>
</dbReference>
<evidence type="ECO:0000256" key="3">
    <source>
        <dbReference type="ARBA" id="ARBA00022692"/>
    </source>
</evidence>
<accession>A0A0C9RF21</accession>
<evidence type="ECO:0000313" key="12">
    <source>
        <dbReference type="EMBL" id="JAG75353.1"/>
    </source>
</evidence>
<name>A0A0C9RF21_9HYME</name>
<keyword evidence="6 10" id="KW-0472">Membrane</keyword>
<dbReference type="GO" id="GO:0005886">
    <property type="term" value="C:plasma membrane"/>
    <property type="evidence" value="ECO:0007669"/>
    <property type="project" value="TreeGrafter"/>
</dbReference>
<keyword evidence="3 9" id="KW-0812">Transmembrane</keyword>
<gene>
    <name evidence="12" type="primary">capaR_3</name>
    <name evidence="12" type="ORF">g.8823</name>
</gene>
<dbReference type="InterPro" id="IPR017452">
    <property type="entry name" value="GPCR_Rhodpsn_7TM"/>
</dbReference>
<evidence type="ECO:0000256" key="9">
    <source>
        <dbReference type="RuleBase" id="RU000688"/>
    </source>
</evidence>
<dbReference type="EMBL" id="GBYB01005586">
    <property type="protein sequence ID" value="JAG75353.1"/>
    <property type="molecule type" value="Transcribed_RNA"/>
</dbReference>
<dbReference type="AlphaFoldDB" id="A0A0C9RF21"/>
<keyword evidence="7 9" id="KW-0675">Receptor</keyword>
<proteinExistence type="inferred from homology"/>
<keyword evidence="5 9" id="KW-0297">G-protein coupled receptor</keyword>
<dbReference type="Gene3D" id="1.20.1070.10">
    <property type="entry name" value="Rhodopsin 7-helix transmembrane proteins"/>
    <property type="match status" value="1"/>
</dbReference>